<comment type="subcellular location">
    <subcellularLocation>
        <location evidence="1 4">Nucleus</location>
    </subcellularLocation>
</comment>
<dbReference type="GeneID" id="6007685"/>
<feature type="coiled-coil region" evidence="5">
    <location>
        <begin position="233"/>
        <end position="260"/>
    </location>
</feature>
<evidence type="ECO:0000256" key="1">
    <source>
        <dbReference type="ARBA" id="ARBA00004123"/>
    </source>
</evidence>
<comment type="caution">
    <text evidence="6">The sequence shown here is derived from an EMBL/GenBank/DDBJ whole genome shotgun (WGS) entry which is preliminary data.</text>
</comment>
<keyword evidence="5" id="KW-0175">Coiled coil</keyword>
<dbReference type="RefSeq" id="XP_001831221.2">
    <property type="nucleotide sequence ID" value="XM_001831169.2"/>
</dbReference>
<comment type="similarity">
    <text evidence="2 4">Belongs to the Mediator complex subunit 20 family.</text>
</comment>
<reference evidence="6 7" key="1">
    <citation type="journal article" date="2010" name="Proc. Natl. Acad. Sci. U.S.A.">
        <title>Insights into evolution of multicellular fungi from the assembled chromosomes of the mushroom Coprinopsis cinerea (Coprinus cinereus).</title>
        <authorList>
            <person name="Stajich J.E."/>
            <person name="Wilke S.K."/>
            <person name="Ahren D."/>
            <person name="Au C.H."/>
            <person name="Birren B.W."/>
            <person name="Borodovsky M."/>
            <person name="Burns C."/>
            <person name="Canback B."/>
            <person name="Casselton L.A."/>
            <person name="Cheng C.K."/>
            <person name="Deng J."/>
            <person name="Dietrich F.S."/>
            <person name="Fargo D.C."/>
            <person name="Farman M.L."/>
            <person name="Gathman A.C."/>
            <person name="Goldberg J."/>
            <person name="Guigo R."/>
            <person name="Hoegger P.J."/>
            <person name="Hooker J.B."/>
            <person name="Huggins A."/>
            <person name="James T.Y."/>
            <person name="Kamada T."/>
            <person name="Kilaru S."/>
            <person name="Kodira C."/>
            <person name="Kues U."/>
            <person name="Kupfer D."/>
            <person name="Kwan H.S."/>
            <person name="Lomsadze A."/>
            <person name="Li W."/>
            <person name="Lilly W.W."/>
            <person name="Ma L.J."/>
            <person name="Mackey A.J."/>
            <person name="Manning G."/>
            <person name="Martin F."/>
            <person name="Muraguchi H."/>
            <person name="Natvig D.O."/>
            <person name="Palmerini H."/>
            <person name="Ramesh M.A."/>
            <person name="Rehmeyer C.J."/>
            <person name="Roe B.A."/>
            <person name="Shenoy N."/>
            <person name="Stanke M."/>
            <person name="Ter-Hovhannisyan V."/>
            <person name="Tunlid A."/>
            <person name="Velagapudi R."/>
            <person name="Vision T.J."/>
            <person name="Zeng Q."/>
            <person name="Zolan M.E."/>
            <person name="Pukkila P.J."/>
        </authorList>
    </citation>
    <scope>NUCLEOTIDE SEQUENCE [LARGE SCALE GENOMIC DNA]</scope>
    <source>
        <strain evidence="7">Okayama-7 / 130 / ATCC MYA-4618 / FGSC 9003</strain>
    </source>
</reference>
<comment type="subunit">
    <text evidence="4">Component of the Mediator complex.</text>
</comment>
<protein>
    <recommendedName>
        <fullName evidence="4">Mediator of RNA polymerase II transcription subunit 20</fullName>
    </recommendedName>
    <alternativeName>
        <fullName evidence="4">Mediator complex subunit 20</fullName>
    </alternativeName>
</protein>
<dbReference type="GO" id="GO:0016592">
    <property type="term" value="C:mediator complex"/>
    <property type="evidence" value="ECO:0007669"/>
    <property type="project" value="InterPro"/>
</dbReference>
<dbReference type="GO" id="GO:0003712">
    <property type="term" value="F:transcription coregulator activity"/>
    <property type="evidence" value="ECO:0007669"/>
    <property type="project" value="InterPro"/>
</dbReference>
<dbReference type="KEGG" id="cci:CC1G_00768"/>
<keyword evidence="4" id="KW-0805">Transcription regulation</keyword>
<dbReference type="GO" id="GO:0006357">
    <property type="term" value="P:regulation of transcription by RNA polymerase II"/>
    <property type="evidence" value="ECO:0007669"/>
    <property type="project" value="InterPro"/>
</dbReference>
<evidence type="ECO:0000313" key="6">
    <source>
        <dbReference type="EMBL" id="EAU90384.2"/>
    </source>
</evidence>
<evidence type="ECO:0000256" key="5">
    <source>
        <dbReference type="SAM" id="Coils"/>
    </source>
</evidence>
<evidence type="ECO:0000256" key="3">
    <source>
        <dbReference type="ARBA" id="ARBA00023242"/>
    </source>
</evidence>
<dbReference type="Proteomes" id="UP000001861">
    <property type="component" value="Unassembled WGS sequence"/>
</dbReference>
<dbReference type="Pfam" id="PF08612">
    <property type="entry name" value="Med20"/>
    <property type="match status" value="1"/>
</dbReference>
<dbReference type="InParanoid" id="A8N8P3"/>
<organism evidence="6 7">
    <name type="scientific">Coprinopsis cinerea (strain Okayama-7 / 130 / ATCC MYA-4618 / FGSC 9003)</name>
    <name type="common">Inky cap fungus</name>
    <name type="synonym">Hormographiella aspergillata</name>
    <dbReference type="NCBI Taxonomy" id="240176"/>
    <lineage>
        <taxon>Eukaryota</taxon>
        <taxon>Fungi</taxon>
        <taxon>Dikarya</taxon>
        <taxon>Basidiomycota</taxon>
        <taxon>Agaricomycotina</taxon>
        <taxon>Agaricomycetes</taxon>
        <taxon>Agaricomycetidae</taxon>
        <taxon>Agaricales</taxon>
        <taxon>Agaricineae</taxon>
        <taxon>Psathyrellaceae</taxon>
        <taxon>Coprinopsis</taxon>
    </lineage>
</organism>
<dbReference type="InterPro" id="IPR013921">
    <property type="entry name" value="Mediator_Med20"/>
</dbReference>
<sequence>MARWGNADAEAISKVEYSIRVNHNGYQVGRWAMSIKSYRSTFGMNPNNPDSAPSGPPMMERTMLTVTMGENVFVLLEDPGAPTRSEAVERGLTEPMTHYRSTFLTVRPPGALEQLLVQLKARWMPVRQAATTRNTSASATNALYTASELNIEGKVFQVGSDWLVRVGMVKNKETMRGMLLEVEYLPMPYMDPDAQAELHSNFLTSLLPIGRPGANIFALTANSANWQDVLWSREDDERKQEEAEAKAKKTESQMDVVDDDDDVYVYGVEVPDPIPNRDWIGMERDKRSAYLALGGLKSEGIV</sequence>
<gene>
    <name evidence="4" type="primary">MED20</name>
    <name evidence="6" type="ORF">CC1G_00768</name>
</gene>
<dbReference type="EMBL" id="AACS02000007">
    <property type="protein sequence ID" value="EAU90384.2"/>
    <property type="molecule type" value="Genomic_DNA"/>
</dbReference>
<dbReference type="HOGENOM" id="CLU_080203_0_0_1"/>
<evidence type="ECO:0000256" key="4">
    <source>
        <dbReference type="RuleBase" id="RU364152"/>
    </source>
</evidence>
<keyword evidence="3 4" id="KW-0539">Nucleus</keyword>
<name>A8N8P3_COPC7</name>
<dbReference type="OMA" id="WIVRIGN"/>
<evidence type="ECO:0000256" key="2">
    <source>
        <dbReference type="ARBA" id="ARBA00010743"/>
    </source>
</evidence>
<keyword evidence="4" id="KW-0804">Transcription</keyword>
<accession>A8N8P3</accession>
<dbReference type="OrthoDB" id="2536675at2759"/>
<keyword evidence="7" id="KW-1185">Reference proteome</keyword>
<keyword evidence="4" id="KW-0010">Activator</keyword>
<dbReference type="VEuPathDB" id="FungiDB:CC1G_00768"/>
<evidence type="ECO:0000313" key="7">
    <source>
        <dbReference type="Proteomes" id="UP000001861"/>
    </source>
</evidence>
<proteinExistence type="inferred from homology"/>
<dbReference type="AlphaFoldDB" id="A8N8P3"/>
<comment type="function">
    <text evidence="4">Component of the Mediator complex, a coactivator involved in the regulated transcription of nearly all RNA polymerase II-dependent genes. Mediator functions as a bridge to convey information from gene-specific regulatory proteins to the basal RNA polymerase II transcription machinery. Mediator is recruited to promoters by direct interactions with regulatory proteins and serves as a scaffold for the assembly of a functional preinitiation complex with RNA polymerase II and the general transcription factors.</text>
</comment>
<dbReference type="STRING" id="240176.A8N8P3"/>
<dbReference type="eggNOG" id="ENOG502SY8G">
    <property type="taxonomic scope" value="Eukaryota"/>
</dbReference>